<organism evidence="2">
    <name type="scientific">Sesamum radiatum</name>
    <name type="common">Black benniseed</name>
    <dbReference type="NCBI Taxonomy" id="300843"/>
    <lineage>
        <taxon>Eukaryota</taxon>
        <taxon>Viridiplantae</taxon>
        <taxon>Streptophyta</taxon>
        <taxon>Embryophyta</taxon>
        <taxon>Tracheophyta</taxon>
        <taxon>Spermatophyta</taxon>
        <taxon>Magnoliopsida</taxon>
        <taxon>eudicotyledons</taxon>
        <taxon>Gunneridae</taxon>
        <taxon>Pentapetalae</taxon>
        <taxon>asterids</taxon>
        <taxon>lamiids</taxon>
        <taxon>Lamiales</taxon>
        <taxon>Pedaliaceae</taxon>
        <taxon>Sesamum</taxon>
    </lineage>
</organism>
<reference evidence="2" key="2">
    <citation type="journal article" date="2024" name="Plant">
        <title>Genomic evolution and insights into agronomic trait innovations of Sesamum species.</title>
        <authorList>
            <person name="Miao H."/>
            <person name="Wang L."/>
            <person name="Qu L."/>
            <person name="Liu H."/>
            <person name="Sun Y."/>
            <person name="Le M."/>
            <person name="Wang Q."/>
            <person name="Wei S."/>
            <person name="Zheng Y."/>
            <person name="Lin W."/>
            <person name="Duan Y."/>
            <person name="Cao H."/>
            <person name="Xiong S."/>
            <person name="Wang X."/>
            <person name="Wei L."/>
            <person name="Li C."/>
            <person name="Ma Q."/>
            <person name="Ju M."/>
            <person name="Zhao R."/>
            <person name="Li G."/>
            <person name="Mu C."/>
            <person name="Tian Q."/>
            <person name="Mei H."/>
            <person name="Zhang T."/>
            <person name="Gao T."/>
            <person name="Zhang H."/>
        </authorList>
    </citation>
    <scope>NUCLEOTIDE SEQUENCE</scope>
    <source>
        <strain evidence="2">G02</strain>
    </source>
</reference>
<proteinExistence type="predicted"/>
<feature type="region of interest" description="Disordered" evidence="1">
    <location>
        <begin position="42"/>
        <end position="74"/>
    </location>
</feature>
<evidence type="ECO:0000313" key="2">
    <source>
        <dbReference type="EMBL" id="KAL0287200.1"/>
    </source>
</evidence>
<name>A0AAW2J0N1_SESRA</name>
<protein>
    <submittedName>
        <fullName evidence="2">Uncharacterized protein</fullName>
    </submittedName>
</protein>
<feature type="compositionally biased region" description="Basic and acidic residues" evidence="1">
    <location>
        <begin position="42"/>
        <end position="52"/>
    </location>
</feature>
<sequence>MISKRSFMSRYTWLDQYKATIEESAPWTLGWEASPREAKGKGVERWMKKNDEAESAAANTLSAPVASLGEGKGNGKMISSQRFTCDVCINCQRTEDVGVSSTPFRSRCCVCFEQHDC</sequence>
<gene>
    <name evidence="2" type="ORF">Sradi_7129200</name>
</gene>
<dbReference type="AlphaFoldDB" id="A0AAW2J0N1"/>
<comment type="caution">
    <text evidence="2">The sequence shown here is derived from an EMBL/GenBank/DDBJ whole genome shotgun (WGS) entry which is preliminary data.</text>
</comment>
<reference evidence="2" key="1">
    <citation type="submission" date="2020-06" db="EMBL/GenBank/DDBJ databases">
        <authorList>
            <person name="Li T."/>
            <person name="Hu X."/>
            <person name="Zhang T."/>
            <person name="Song X."/>
            <person name="Zhang H."/>
            <person name="Dai N."/>
            <person name="Sheng W."/>
            <person name="Hou X."/>
            <person name="Wei L."/>
        </authorList>
    </citation>
    <scope>NUCLEOTIDE SEQUENCE</scope>
    <source>
        <strain evidence="2">G02</strain>
        <tissue evidence="2">Leaf</tissue>
    </source>
</reference>
<accession>A0AAW2J0N1</accession>
<evidence type="ECO:0000256" key="1">
    <source>
        <dbReference type="SAM" id="MobiDB-lite"/>
    </source>
</evidence>
<dbReference type="EMBL" id="JACGWJ010000893">
    <property type="protein sequence ID" value="KAL0287200.1"/>
    <property type="molecule type" value="Genomic_DNA"/>
</dbReference>